<keyword evidence="4" id="KW-0808">Transferase</keyword>
<feature type="region of interest" description="Disordered" evidence="2">
    <location>
        <begin position="689"/>
        <end position="721"/>
    </location>
</feature>
<dbReference type="GeneID" id="2675659"/>
<reference key="2">
    <citation type="submission" date="2011-05" db="EMBL/GenBank/DDBJ databases">
        <title>The Genome Sequence of Magnaporthe oryzae 70-15.</title>
        <authorList>
            <consortium name="The Broad Institute Genome Sequencing Platform"/>
            <person name="Ma L.-J."/>
            <person name="Dead R."/>
            <person name="Young S.K."/>
            <person name="Zeng Q."/>
            <person name="Gargeya S."/>
            <person name="Fitzgerald M."/>
            <person name="Haas B."/>
            <person name="Abouelleil A."/>
            <person name="Alvarado L."/>
            <person name="Arachchi H.M."/>
            <person name="Berlin A."/>
            <person name="Brown A."/>
            <person name="Chapman S.B."/>
            <person name="Chen Z."/>
            <person name="Dunbar C."/>
            <person name="Freedman E."/>
            <person name="Gearin G."/>
            <person name="Gellesch M."/>
            <person name="Goldberg J."/>
            <person name="Griggs A."/>
            <person name="Gujja S."/>
            <person name="Heiman D."/>
            <person name="Howarth C."/>
            <person name="Larson L."/>
            <person name="Lui A."/>
            <person name="MacDonald P.J.P."/>
            <person name="Mehta T."/>
            <person name="Montmayeur A."/>
            <person name="Murphy C."/>
            <person name="Neiman D."/>
            <person name="Pearson M."/>
            <person name="Priest M."/>
            <person name="Roberts A."/>
            <person name="Saif S."/>
            <person name="Shea T."/>
            <person name="Shenoy N."/>
            <person name="Sisk P."/>
            <person name="Stolte C."/>
            <person name="Sykes S."/>
            <person name="Yandava C."/>
            <person name="Wortman J."/>
            <person name="Nusbaum C."/>
            <person name="Birren B."/>
        </authorList>
    </citation>
    <scope>NUCLEOTIDE SEQUENCE</scope>
    <source>
        <strain>70-15</strain>
    </source>
</reference>
<keyword evidence="4" id="KW-0418">Kinase</keyword>
<dbReference type="GO" id="GO:0004674">
    <property type="term" value="F:protein serine/threonine kinase activity"/>
    <property type="evidence" value="ECO:0007669"/>
    <property type="project" value="UniProtKB-KW"/>
</dbReference>
<dbReference type="Proteomes" id="UP000009058">
    <property type="component" value="Chromosome 3"/>
</dbReference>
<dbReference type="InParanoid" id="G4N4D3"/>
<dbReference type="SMART" id="SM00220">
    <property type="entry name" value="S_TKc"/>
    <property type="match status" value="1"/>
</dbReference>
<feature type="binding site" evidence="1">
    <location>
        <position position="311"/>
    </location>
    <ligand>
        <name>ATP</name>
        <dbReference type="ChEBI" id="CHEBI:30616"/>
    </ligand>
</feature>
<dbReference type="AlphaFoldDB" id="G4N4D3"/>
<dbReference type="PROSITE" id="PS00107">
    <property type="entry name" value="PROTEIN_KINASE_ATP"/>
    <property type="match status" value="1"/>
</dbReference>
<accession>G4N4D3</accession>
<organism evidence="4 5">
    <name type="scientific">Pyricularia oryzae (strain 70-15 / ATCC MYA-4617 / FGSC 8958)</name>
    <name type="common">Rice blast fungus</name>
    <name type="synonym">Magnaporthe oryzae</name>
    <dbReference type="NCBI Taxonomy" id="242507"/>
    <lineage>
        <taxon>Eukaryota</taxon>
        <taxon>Fungi</taxon>
        <taxon>Dikarya</taxon>
        <taxon>Ascomycota</taxon>
        <taxon>Pezizomycotina</taxon>
        <taxon>Sordariomycetes</taxon>
        <taxon>Sordariomycetidae</taxon>
        <taxon>Magnaporthales</taxon>
        <taxon>Pyriculariaceae</taxon>
        <taxon>Pyricularia</taxon>
    </lineage>
</organism>
<dbReference type="SUPFAM" id="SSF56112">
    <property type="entry name" value="Protein kinase-like (PK-like)"/>
    <property type="match status" value="1"/>
</dbReference>
<dbReference type="OrthoDB" id="5226631at2759"/>
<dbReference type="InterPro" id="IPR011009">
    <property type="entry name" value="Kinase-like_dom_sf"/>
</dbReference>
<dbReference type="VEuPathDB" id="FungiDB:MGG_05086"/>
<dbReference type="PANTHER" id="PTHR44305:SF24">
    <property type="entry name" value="TYROSINE-PROTEIN KINASE C03B1.5-RELATED"/>
    <property type="match status" value="1"/>
</dbReference>
<evidence type="ECO:0000256" key="2">
    <source>
        <dbReference type="SAM" id="MobiDB-lite"/>
    </source>
</evidence>
<feature type="region of interest" description="Disordered" evidence="2">
    <location>
        <begin position="109"/>
        <end position="146"/>
    </location>
</feature>
<feature type="domain" description="Protein kinase" evidence="3">
    <location>
        <begin position="278"/>
        <end position="644"/>
    </location>
</feature>
<dbReference type="HOGENOM" id="CLU_383593_0_0_1"/>
<feature type="compositionally biased region" description="Low complexity" evidence="2">
    <location>
        <begin position="697"/>
        <end position="707"/>
    </location>
</feature>
<evidence type="ECO:0000313" key="5">
    <source>
        <dbReference type="Proteomes" id="UP000009058"/>
    </source>
</evidence>
<feature type="compositionally biased region" description="Basic and acidic residues" evidence="2">
    <location>
        <begin position="48"/>
        <end position="59"/>
    </location>
</feature>
<dbReference type="InterPro" id="IPR017441">
    <property type="entry name" value="Protein_kinase_ATP_BS"/>
</dbReference>
<dbReference type="PROSITE" id="PS50011">
    <property type="entry name" value="PROTEIN_KINASE_DOM"/>
    <property type="match status" value="1"/>
</dbReference>
<keyword evidence="5" id="KW-1185">Reference proteome</keyword>
<dbReference type="GO" id="GO:0005524">
    <property type="term" value="F:ATP binding"/>
    <property type="evidence" value="ECO:0007669"/>
    <property type="project" value="UniProtKB-UniRule"/>
</dbReference>
<dbReference type="InterPro" id="IPR053083">
    <property type="entry name" value="TF_kinase-domain_protein"/>
</dbReference>
<name>G4N4D3_PYRO7</name>
<gene>
    <name evidence="4" type="ORF">MGG_05086</name>
</gene>
<feature type="compositionally biased region" description="Low complexity" evidence="2">
    <location>
        <begin position="21"/>
        <end position="47"/>
    </location>
</feature>
<sequence length="721" mass="80698">MPPNRNQGGRAGRNANRNTASPRQESRSSQQPYPDATARAQERAATQARERQQRADARNTRNQSNQQAMGPLPFRPAPAPGATTAAPAIARPTGPTLASQQLLMQQQVLNQGQQQNNDQSRQVNPQVQGQPPVVVQQPGPSTARERDERRLEALHRAQAAKKRDHDFRLQLHCDRADFYRRGKFHEWKVDERKPIFTARPPGTMPATERLLTLETMQNRRNLTIPDILRKNSKKYEAYWRRGEYLAHQYGNRLPEKPTTEKARAAINSGAKDLAAAGAKFIRILGQGGYGIAALFELKNETTGAAERIVVKFNSHEGGPTDSRERNFLKILKRSRHIVQITSLKEVHESLGNNNLDAATLEAIKERDSSENMIILKHCDRGNLNHFISLSSFTRAKLSDRVLWNFVECLGRGCIAMRAPVRVASHESEMLPEEGPIITESTAPALRGLNLIHLDLDPTNIFMTEDPEAHPEMPQLVIADFGLSACVSSQNRFLDSRSVMITSRGCKKGYWAPEQFTDQWNSVRSLPFTQFYPKDGSGYEHLRPEPGCVAGAIGHWTNVWMCGMVLWSCLTRLQPLLPLVPSTSSIGMVPPQVWWHYGYPLLHPTDDDYEGIDPDLKLLICQMLSHEPSNRPSPEAIVETAVKKLGGYSDDQRRRIRAEFDTWYRNVQPEPVDPIYRNLQEPFPIPVAPPPVPLFTGAQPNPAAAAQAPPAPPAPQEPPANP</sequence>
<protein>
    <submittedName>
        <fullName evidence="4">Serine/threonine protein kinase</fullName>
    </submittedName>
</protein>
<keyword evidence="1" id="KW-0067">ATP-binding</keyword>
<evidence type="ECO:0000313" key="4">
    <source>
        <dbReference type="EMBL" id="EHA52801.1"/>
    </source>
</evidence>
<feature type="compositionally biased region" description="Low complexity" evidence="2">
    <location>
        <begin position="80"/>
        <end position="92"/>
    </location>
</feature>
<proteinExistence type="predicted"/>
<reference evidence="4 5" key="1">
    <citation type="journal article" date="2005" name="Nature">
        <title>The genome sequence of the rice blast fungus Magnaporthe grisea.</title>
        <authorList>
            <person name="Dean R.A."/>
            <person name="Talbot N.J."/>
            <person name="Ebbole D.J."/>
            <person name="Farman M.L."/>
            <person name="Mitchell T.K."/>
            <person name="Orbach M.J."/>
            <person name="Thon M."/>
            <person name="Kulkarni R."/>
            <person name="Xu J.R."/>
            <person name="Pan H."/>
            <person name="Read N.D."/>
            <person name="Lee Y.H."/>
            <person name="Carbone I."/>
            <person name="Brown D."/>
            <person name="Oh Y.Y."/>
            <person name="Donofrio N."/>
            <person name="Jeong J.S."/>
            <person name="Soanes D.M."/>
            <person name="Djonovic S."/>
            <person name="Kolomiets E."/>
            <person name="Rehmeyer C."/>
            <person name="Li W."/>
            <person name="Harding M."/>
            <person name="Kim S."/>
            <person name="Lebrun M.H."/>
            <person name="Bohnert H."/>
            <person name="Coughlan S."/>
            <person name="Butler J."/>
            <person name="Calvo S."/>
            <person name="Ma L.J."/>
            <person name="Nicol R."/>
            <person name="Purcell S."/>
            <person name="Nusbaum C."/>
            <person name="Galagan J.E."/>
            <person name="Birren B.W."/>
        </authorList>
    </citation>
    <scope>NUCLEOTIDE SEQUENCE [LARGE SCALE GENOMIC DNA]</scope>
    <source>
        <strain evidence="5">70-15 / ATCC MYA-4617 / FGSC 8958</strain>
    </source>
</reference>
<dbReference type="EMBL" id="CM001233">
    <property type="protein sequence ID" value="EHA52801.1"/>
    <property type="molecule type" value="Genomic_DNA"/>
</dbReference>
<dbReference type="eggNOG" id="ENOG502SXF6">
    <property type="taxonomic scope" value="Eukaryota"/>
</dbReference>
<dbReference type="PANTHER" id="PTHR44305">
    <property type="entry name" value="SI:DKEY-192D15.2-RELATED"/>
    <property type="match status" value="1"/>
</dbReference>
<dbReference type="Gene3D" id="1.10.510.10">
    <property type="entry name" value="Transferase(Phosphotransferase) domain 1"/>
    <property type="match status" value="1"/>
</dbReference>
<dbReference type="RefSeq" id="XP_003712608.1">
    <property type="nucleotide sequence ID" value="XM_003712560.1"/>
</dbReference>
<keyword evidence="1" id="KW-0547">Nucleotide-binding</keyword>
<evidence type="ECO:0000259" key="3">
    <source>
        <dbReference type="PROSITE" id="PS50011"/>
    </source>
</evidence>
<keyword evidence="4" id="KW-0723">Serine/threonine-protein kinase</keyword>
<feature type="compositionally biased region" description="Pro residues" evidence="2">
    <location>
        <begin position="708"/>
        <end position="721"/>
    </location>
</feature>
<dbReference type="OMA" id="DSSENMI"/>
<feature type="compositionally biased region" description="Low complexity" evidence="2">
    <location>
        <begin position="109"/>
        <end position="140"/>
    </location>
</feature>
<dbReference type="KEGG" id="mgr:MGG_05086"/>
<feature type="region of interest" description="Disordered" evidence="2">
    <location>
        <begin position="1"/>
        <end position="92"/>
    </location>
</feature>
<dbReference type="GO" id="GO:0050793">
    <property type="term" value="P:regulation of developmental process"/>
    <property type="evidence" value="ECO:0007669"/>
    <property type="project" value="UniProtKB-ARBA"/>
</dbReference>
<evidence type="ECO:0000256" key="1">
    <source>
        <dbReference type="PROSITE-ProRule" id="PRU10141"/>
    </source>
</evidence>
<dbReference type="InterPro" id="IPR000719">
    <property type="entry name" value="Prot_kinase_dom"/>
</dbReference>